<dbReference type="Proteomes" id="UP000295680">
    <property type="component" value="Unassembled WGS sequence"/>
</dbReference>
<evidence type="ECO:0000313" key="2">
    <source>
        <dbReference type="Proteomes" id="UP000295680"/>
    </source>
</evidence>
<name>A0A4R2JJG5_9PSEU</name>
<comment type="caution">
    <text evidence="1">The sequence shown here is derived from an EMBL/GenBank/DDBJ whole genome shotgun (WGS) entry which is preliminary data.</text>
</comment>
<keyword evidence="2" id="KW-1185">Reference proteome</keyword>
<protein>
    <submittedName>
        <fullName evidence="1">Uncharacterized protein</fullName>
    </submittedName>
</protein>
<accession>A0A4R2JJG5</accession>
<sequence length="32" mass="3527">MKPCINREFHGLGYGKSASGNIGPTFLKDWTT</sequence>
<reference evidence="1 2" key="1">
    <citation type="submission" date="2019-03" db="EMBL/GenBank/DDBJ databases">
        <title>Genomic Encyclopedia of Type Strains, Phase IV (KMG-IV): sequencing the most valuable type-strain genomes for metagenomic binning, comparative biology and taxonomic classification.</title>
        <authorList>
            <person name="Goeker M."/>
        </authorList>
    </citation>
    <scope>NUCLEOTIDE SEQUENCE [LARGE SCALE GENOMIC DNA]</scope>
    <source>
        <strain evidence="1 2">DSM 45934</strain>
    </source>
</reference>
<proteinExistence type="predicted"/>
<gene>
    <name evidence="1" type="ORF">EV192_106625</name>
</gene>
<dbReference type="EMBL" id="SLWS01000006">
    <property type="protein sequence ID" value="TCO57148.1"/>
    <property type="molecule type" value="Genomic_DNA"/>
</dbReference>
<evidence type="ECO:0000313" key="1">
    <source>
        <dbReference type="EMBL" id="TCO57148.1"/>
    </source>
</evidence>
<dbReference type="AlphaFoldDB" id="A0A4R2JJG5"/>
<organism evidence="1 2">
    <name type="scientific">Actinocrispum wychmicini</name>
    <dbReference type="NCBI Taxonomy" id="1213861"/>
    <lineage>
        <taxon>Bacteria</taxon>
        <taxon>Bacillati</taxon>
        <taxon>Actinomycetota</taxon>
        <taxon>Actinomycetes</taxon>
        <taxon>Pseudonocardiales</taxon>
        <taxon>Pseudonocardiaceae</taxon>
        <taxon>Actinocrispum</taxon>
    </lineage>
</organism>